<feature type="transmembrane region" description="Helical" evidence="1">
    <location>
        <begin position="6"/>
        <end position="27"/>
    </location>
</feature>
<dbReference type="RefSeq" id="WP_119365537.1">
    <property type="nucleotide sequence ID" value="NZ_QXDJ01000001.1"/>
</dbReference>
<gene>
    <name evidence="2" type="ORF">D2A34_01830</name>
</gene>
<reference evidence="2 3" key="1">
    <citation type="submission" date="2018-08" db="EMBL/GenBank/DDBJ databases">
        <title>Genome of Clostridium chromiireducens C1, DSM12136.</title>
        <authorList>
            <person name="Xing M."/>
            <person name="Wei Y."/>
            <person name="Ang E.L."/>
            <person name="Zhao H."/>
            <person name="Zhang Y."/>
        </authorList>
    </citation>
    <scope>NUCLEOTIDE SEQUENCE [LARGE SCALE GENOMIC DNA]</scope>
    <source>
        <strain evidence="2 3">C1</strain>
    </source>
</reference>
<dbReference type="AlphaFoldDB" id="A0A399ISU9"/>
<protein>
    <submittedName>
        <fullName evidence="2">Uncharacterized protein</fullName>
    </submittedName>
</protein>
<accession>A0A399ISU9</accession>
<evidence type="ECO:0000256" key="1">
    <source>
        <dbReference type="SAM" id="Phobius"/>
    </source>
</evidence>
<keyword evidence="1" id="KW-1133">Transmembrane helix</keyword>
<proteinExistence type="predicted"/>
<dbReference type="Proteomes" id="UP000265930">
    <property type="component" value="Unassembled WGS sequence"/>
</dbReference>
<comment type="caution">
    <text evidence="2">The sequence shown here is derived from an EMBL/GenBank/DDBJ whole genome shotgun (WGS) entry which is preliminary data.</text>
</comment>
<keyword evidence="1" id="KW-0472">Membrane</keyword>
<organism evidence="2 3">
    <name type="scientific">Clostridium chromiireducens</name>
    <dbReference type="NCBI Taxonomy" id="225345"/>
    <lineage>
        <taxon>Bacteria</taxon>
        <taxon>Bacillati</taxon>
        <taxon>Bacillota</taxon>
        <taxon>Clostridia</taxon>
        <taxon>Eubacteriales</taxon>
        <taxon>Clostridiaceae</taxon>
        <taxon>Clostridium</taxon>
    </lineage>
</organism>
<name>A0A399ISU9_9CLOT</name>
<keyword evidence="1" id="KW-0812">Transmembrane</keyword>
<evidence type="ECO:0000313" key="3">
    <source>
        <dbReference type="Proteomes" id="UP000265930"/>
    </source>
</evidence>
<evidence type="ECO:0000313" key="2">
    <source>
        <dbReference type="EMBL" id="RII36138.1"/>
    </source>
</evidence>
<sequence length="175" mass="20050">MKRLPILGIMIFLLISNIIFISTTMRYKNIIDKQIFKVYSFEGENNNIKISDGIIVIYPNKQILNGGKIQYTGSKQGNITSYSKKIYMNERGHNKDVLFNSVSSGGSGNGIKFPDEFILNKGVWEISSEELFSEEDMSSIKDNLYFSLNYSVNERETEGTIIKLNVKEFDMKEDK</sequence>
<dbReference type="EMBL" id="QXDJ01000001">
    <property type="protein sequence ID" value="RII36138.1"/>
    <property type="molecule type" value="Genomic_DNA"/>
</dbReference>